<name>A0A895XRH7_9ACTN</name>
<dbReference type="InterPro" id="IPR009057">
    <property type="entry name" value="Homeodomain-like_sf"/>
</dbReference>
<accession>A0A895XRH7</accession>
<evidence type="ECO:0000313" key="5">
    <source>
        <dbReference type="EMBL" id="QSB05166.1"/>
    </source>
</evidence>
<feature type="domain" description="HTH araC/xylS-type" evidence="4">
    <location>
        <begin position="213"/>
        <end position="311"/>
    </location>
</feature>
<sequence>MDALTGLLYEVRSNGAIFGRNLLDPPWKVRIADRAPLTVVTMLRGSGWITSDGDDPVPIATRDVAIVLGPTPFTITDDPHLNTPPRYIMLGPNECQYDTGENVSSDIQLGVRTCGDSTESPNTLITGTYQVHGRVSERLLTALPPVLVVPDQGQLSPLLDLAETEIGREDPGQQAVLDRLLDLILLATLREWFARPEGCPPPWYRAMGDPTIGPALRLMHAKPDQAWTVARLASEVGVSRATLARRFSELLGEPPMTYLAGWRLSVAADLLQRTDKTVDAIARHVGYSNAYALSTAFKRHFGVRPTEHRALVAA</sequence>
<organism evidence="5 6">
    <name type="scientific">Natronoglycomyces albus</name>
    <dbReference type="NCBI Taxonomy" id="2811108"/>
    <lineage>
        <taxon>Bacteria</taxon>
        <taxon>Bacillati</taxon>
        <taxon>Actinomycetota</taxon>
        <taxon>Actinomycetes</taxon>
        <taxon>Glycomycetales</taxon>
        <taxon>Glycomycetaceae</taxon>
        <taxon>Natronoglycomyces</taxon>
    </lineage>
</organism>
<dbReference type="PANTHER" id="PTHR46796:SF13">
    <property type="entry name" value="HTH-TYPE TRANSCRIPTIONAL ACTIVATOR RHAS"/>
    <property type="match status" value="1"/>
</dbReference>
<dbReference type="InterPro" id="IPR050204">
    <property type="entry name" value="AraC_XylS_family_regulators"/>
</dbReference>
<dbReference type="PANTHER" id="PTHR46796">
    <property type="entry name" value="HTH-TYPE TRANSCRIPTIONAL ACTIVATOR RHAS-RELATED"/>
    <property type="match status" value="1"/>
</dbReference>
<dbReference type="InterPro" id="IPR032783">
    <property type="entry name" value="AraC_lig"/>
</dbReference>
<keyword evidence="3" id="KW-0804">Transcription</keyword>
<keyword evidence="2" id="KW-0238">DNA-binding</keyword>
<dbReference type="Proteomes" id="UP000662939">
    <property type="component" value="Chromosome"/>
</dbReference>
<protein>
    <submittedName>
        <fullName evidence="5">AraC family transcriptional regulator</fullName>
    </submittedName>
</protein>
<dbReference type="SUPFAM" id="SSF46689">
    <property type="entry name" value="Homeodomain-like"/>
    <property type="match status" value="2"/>
</dbReference>
<dbReference type="AlphaFoldDB" id="A0A895XRH7"/>
<evidence type="ECO:0000256" key="1">
    <source>
        <dbReference type="ARBA" id="ARBA00023015"/>
    </source>
</evidence>
<evidence type="ECO:0000259" key="4">
    <source>
        <dbReference type="PROSITE" id="PS01124"/>
    </source>
</evidence>
<evidence type="ECO:0000256" key="2">
    <source>
        <dbReference type="ARBA" id="ARBA00023125"/>
    </source>
</evidence>
<evidence type="ECO:0000256" key="3">
    <source>
        <dbReference type="ARBA" id="ARBA00023163"/>
    </source>
</evidence>
<dbReference type="SMART" id="SM00342">
    <property type="entry name" value="HTH_ARAC"/>
    <property type="match status" value="1"/>
</dbReference>
<keyword evidence="1" id="KW-0805">Transcription regulation</keyword>
<dbReference type="EMBL" id="CP070496">
    <property type="protein sequence ID" value="QSB05166.1"/>
    <property type="molecule type" value="Genomic_DNA"/>
</dbReference>
<dbReference type="PROSITE" id="PS01124">
    <property type="entry name" value="HTH_ARAC_FAMILY_2"/>
    <property type="match status" value="1"/>
</dbReference>
<dbReference type="RefSeq" id="WP_213171168.1">
    <property type="nucleotide sequence ID" value="NZ_CP070496.1"/>
</dbReference>
<reference evidence="5" key="1">
    <citation type="submission" date="2021-02" db="EMBL/GenBank/DDBJ databases">
        <title>Natronoglycomyces albus gen. nov., sp. nov, a haloalkaliphilic actinobacterium from a soda solonchak soil.</title>
        <authorList>
            <person name="Sorokin D.Y."/>
            <person name="Khijniak T.V."/>
            <person name="Zakharycheva A.P."/>
            <person name="Boueva O.V."/>
            <person name="Ariskina E.V."/>
            <person name="Hahnke R.L."/>
            <person name="Bunk B."/>
            <person name="Sproer C."/>
            <person name="Schumann P."/>
            <person name="Evtushenko L.I."/>
            <person name="Kublanov I.V."/>
        </authorList>
    </citation>
    <scope>NUCLEOTIDE SEQUENCE</scope>
    <source>
        <strain evidence="5">DSM 106290</strain>
    </source>
</reference>
<dbReference type="Gene3D" id="1.10.10.60">
    <property type="entry name" value="Homeodomain-like"/>
    <property type="match status" value="1"/>
</dbReference>
<keyword evidence="6" id="KW-1185">Reference proteome</keyword>
<dbReference type="GO" id="GO:0043565">
    <property type="term" value="F:sequence-specific DNA binding"/>
    <property type="evidence" value="ECO:0007669"/>
    <property type="project" value="InterPro"/>
</dbReference>
<gene>
    <name evidence="5" type="ORF">JQS30_15640</name>
</gene>
<dbReference type="Pfam" id="PF12852">
    <property type="entry name" value="Cupin_6"/>
    <property type="match status" value="1"/>
</dbReference>
<dbReference type="GO" id="GO:0003700">
    <property type="term" value="F:DNA-binding transcription factor activity"/>
    <property type="evidence" value="ECO:0007669"/>
    <property type="project" value="InterPro"/>
</dbReference>
<dbReference type="Pfam" id="PF12833">
    <property type="entry name" value="HTH_18"/>
    <property type="match status" value="1"/>
</dbReference>
<dbReference type="InterPro" id="IPR018060">
    <property type="entry name" value="HTH_AraC"/>
</dbReference>
<evidence type="ECO:0000313" key="6">
    <source>
        <dbReference type="Proteomes" id="UP000662939"/>
    </source>
</evidence>
<proteinExistence type="predicted"/>
<dbReference type="KEGG" id="nav:JQS30_15640"/>